<name>A0AAV4VC29_CAEEX</name>
<organism evidence="1 2">
    <name type="scientific">Caerostris extrusa</name>
    <name type="common">Bark spider</name>
    <name type="synonym">Caerostris bankana</name>
    <dbReference type="NCBI Taxonomy" id="172846"/>
    <lineage>
        <taxon>Eukaryota</taxon>
        <taxon>Metazoa</taxon>
        <taxon>Ecdysozoa</taxon>
        <taxon>Arthropoda</taxon>
        <taxon>Chelicerata</taxon>
        <taxon>Arachnida</taxon>
        <taxon>Araneae</taxon>
        <taxon>Araneomorphae</taxon>
        <taxon>Entelegynae</taxon>
        <taxon>Araneoidea</taxon>
        <taxon>Araneidae</taxon>
        <taxon>Caerostris</taxon>
    </lineage>
</organism>
<proteinExistence type="predicted"/>
<dbReference type="AlphaFoldDB" id="A0AAV4VC29"/>
<protein>
    <submittedName>
        <fullName evidence="1">Uncharacterized protein</fullName>
    </submittedName>
</protein>
<evidence type="ECO:0000313" key="2">
    <source>
        <dbReference type="Proteomes" id="UP001054945"/>
    </source>
</evidence>
<sequence>MGGNTSQEPSQRTSSVVPEAATVACEARISEKSPHLATFELPEENIPIKTGFPDRAHEPFSAAGSLSNIQHSLMEWICKKSIRSLLLME</sequence>
<evidence type="ECO:0000313" key="1">
    <source>
        <dbReference type="EMBL" id="GIY67852.1"/>
    </source>
</evidence>
<keyword evidence="2" id="KW-1185">Reference proteome</keyword>
<dbReference type="EMBL" id="BPLR01014287">
    <property type="protein sequence ID" value="GIY67852.1"/>
    <property type="molecule type" value="Genomic_DNA"/>
</dbReference>
<dbReference type="Proteomes" id="UP001054945">
    <property type="component" value="Unassembled WGS sequence"/>
</dbReference>
<gene>
    <name evidence="1" type="ORF">CEXT_662621</name>
</gene>
<comment type="caution">
    <text evidence="1">The sequence shown here is derived from an EMBL/GenBank/DDBJ whole genome shotgun (WGS) entry which is preliminary data.</text>
</comment>
<accession>A0AAV4VC29</accession>
<reference evidence="1 2" key="1">
    <citation type="submission" date="2021-06" db="EMBL/GenBank/DDBJ databases">
        <title>Caerostris extrusa draft genome.</title>
        <authorList>
            <person name="Kono N."/>
            <person name="Arakawa K."/>
        </authorList>
    </citation>
    <scope>NUCLEOTIDE SEQUENCE [LARGE SCALE GENOMIC DNA]</scope>
</reference>